<sequence length="351" mass="39559">MVQLRGAVQDITDHKHHEERLRKTSSRLEALYENSPDMIDVLDPDGTILDVNSRFCEELGYEKDDVIGRPIWQIDRMAEPADVQALLANFTAGERRKFEGRYERTNGSTFPVEVHLLRLELHEQDRFLAISRDITARKQREQALQRQNDQLEEFASVVSHDLRNPLNVAEGYLELLREECDSEQLESVDRALARMDTLIEDLLTLAQQGDRICETESVTLAELSAQCWRNVETADATIRTPVDGTIQADRSRLTQLLENLYRNAVEHGGTEVTVTVGRLDDGFYVEDDGPGISEDDREDIFDAGYSTSTEGTGFGLSIIKEVVDGHGWSIRVADGTEGGARFEITGVEFVD</sequence>
<keyword evidence="3" id="KW-0597">Phosphoprotein</keyword>
<dbReference type="PROSITE" id="PS50113">
    <property type="entry name" value="PAC"/>
    <property type="match status" value="2"/>
</dbReference>
<dbReference type="Gene3D" id="3.30.565.10">
    <property type="entry name" value="Histidine kinase-like ATPase, C-terminal domain"/>
    <property type="match status" value="1"/>
</dbReference>
<comment type="catalytic activity">
    <reaction evidence="1">
        <text>ATP + protein L-histidine = ADP + protein N-phospho-L-histidine.</text>
        <dbReference type="EC" id="2.7.13.3"/>
    </reaction>
</comment>
<dbReference type="PRINTS" id="PR00344">
    <property type="entry name" value="BCTRLSENSOR"/>
</dbReference>
<dbReference type="PATRIC" id="fig|1227487.5.peg.1812"/>
<dbReference type="InterPro" id="IPR004358">
    <property type="entry name" value="Sig_transdc_His_kin-like_C"/>
</dbReference>
<dbReference type="RefSeq" id="WP_008385990.1">
    <property type="nucleotide sequence ID" value="NZ_AOIV01000021.1"/>
</dbReference>
<comment type="caution">
    <text evidence="11">The sequence shown here is derived from an EMBL/GenBank/DDBJ whole genome shotgun (WGS) entry which is preliminary data.</text>
</comment>
<proteinExistence type="predicted"/>
<feature type="region of interest" description="Disordered" evidence="7">
    <location>
        <begin position="1"/>
        <end position="22"/>
    </location>
</feature>
<dbReference type="PANTHER" id="PTHR43711">
    <property type="entry name" value="TWO-COMPONENT HISTIDINE KINASE"/>
    <property type="match status" value="1"/>
</dbReference>
<protein>
    <recommendedName>
        <fullName evidence="2">histidine kinase</fullName>
        <ecNumber evidence="2">2.7.13.3</ecNumber>
    </recommendedName>
</protein>
<evidence type="ECO:0000313" key="12">
    <source>
        <dbReference type="Proteomes" id="UP000011513"/>
    </source>
</evidence>
<dbReference type="InterPro" id="IPR005467">
    <property type="entry name" value="His_kinase_dom"/>
</dbReference>
<dbReference type="Pfam" id="PF02518">
    <property type="entry name" value="HATPase_c"/>
    <property type="match status" value="1"/>
</dbReference>
<dbReference type="InterPro" id="IPR000014">
    <property type="entry name" value="PAS"/>
</dbReference>
<dbReference type="InterPro" id="IPR000700">
    <property type="entry name" value="PAS-assoc_C"/>
</dbReference>
<evidence type="ECO:0000256" key="6">
    <source>
        <dbReference type="ARBA" id="ARBA00023012"/>
    </source>
</evidence>
<dbReference type="EC" id="2.7.13.3" evidence="2"/>
<dbReference type="InterPro" id="IPR036890">
    <property type="entry name" value="HATPase_C_sf"/>
</dbReference>
<dbReference type="InParanoid" id="M0D7F9"/>
<feature type="domain" description="PAS" evidence="9">
    <location>
        <begin position="24"/>
        <end position="86"/>
    </location>
</feature>
<evidence type="ECO:0000259" key="9">
    <source>
        <dbReference type="PROSITE" id="PS50112"/>
    </source>
</evidence>
<dbReference type="Pfam" id="PF00512">
    <property type="entry name" value="HisKA"/>
    <property type="match status" value="1"/>
</dbReference>
<dbReference type="InterPro" id="IPR036097">
    <property type="entry name" value="HisK_dim/P_sf"/>
</dbReference>
<reference evidence="11 12" key="1">
    <citation type="journal article" date="2014" name="PLoS Genet.">
        <title>Phylogenetically driven sequencing of extremely halophilic archaea reveals strategies for static and dynamic osmo-response.</title>
        <authorList>
            <person name="Becker E.A."/>
            <person name="Seitzer P.M."/>
            <person name="Tritt A."/>
            <person name="Larsen D."/>
            <person name="Krusor M."/>
            <person name="Yao A.I."/>
            <person name="Wu D."/>
            <person name="Madern D."/>
            <person name="Eisen J.A."/>
            <person name="Darling A.E."/>
            <person name="Facciotti M.T."/>
        </authorList>
    </citation>
    <scope>NUCLEOTIDE SEQUENCE [LARGE SCALE GENOMIC DNA]</scope>
    <source>
        <strain evidence="11 12">JCM 14848</strain>
    </source>
</reference>
<dbReference type="Gene3D" id="1.10.287.130">
    <property type="match status" value="1"/>
</dbReference>
<dbReference type="SMART" id="SM00091">
    <property type="entry name" value="PAS"/>
    <property type="match status" value="1"/>
</dbReference>
<dbReference type="InterPro" id="IPR050736">
    <property type="entry name" value="Sensor_HK_Regulatory"/>
</dbReference>
<feature type="compositionally biased region" description="Basic and acidic residues" evidence="7">
    <location>
        <begin position="11"/>
        <end position="22"/>
    </location>
</feature>
<dbReference type="InterPro" id="IPR003594">
    <property type="entry name" value="HATPase_dom"/>
</dbReference>
<dbReference type="SUPFAM" id="SSF55785">
    <property type="entry name" value="PYP-like sensor domain (PAS domain)"/>
    <property type="match status" value="1"/>
</dbReference>
<dbReference type="PANTHER" id="PTHR43711:SF1">
    <property type="entry name" value="HISTIDINE KINASE 1"/>
    <property type="match status" value="1"/>
</dbReference>
<evidence type="ECO:0000256" key="1">
    <source>
        <dbReference type="ARBA" id="ARBA00000085"/>
    </source>
</evidence>
<dbReference type="CDD" id="cd00082">
    <property type="entry name" value="HisKA"/>
    <property type="match status" value="1"/>
</dbReference>
<evidence type="ECO:0000256" key="2">
    <source>
        <dbReference type="ARBA" id="ARBA00012438"/>
    </source>
</evidence>
<evidence type="ECO:0000256" key="3">
    <source>
        <dbReference type="ARBA" id="ARBA00022553"/>
    </source>
</evidence>
<dbReference type="PROSITE" id="PS50112">
    <property type="entry name" value="PAS"/>
    <property type="match status" value="1"/>
</dbReference>
<dbReference type="Gene3D" id="3.30.450.20">
    <property type="entry name" value="PAS domain"/>
    <property type="match status" value="1"/>
</dbReference>
<evidence type="ECO:0000259" key="8">
    <source>
        <dbReference type="PROSITE" id="PS50109"/>
    </source>
</evidence>
<keyword evidence="6" id="KW-0902">Two-component regulatory system</keyword>
<evidence type="ECO:0000256" key="4">
    <source>
        <dbReference type="ARBA" id="ARBA00022679"/>
    </source>
</evidence>
<dbReference type="CDD" id="cd00130">
    <property type="entry name" value="PAS"/>
    <property type="match status" value="1"/>
</dbReference>
<dbReference type="PROSITE" id="PS50109">
    <property type="entry name" value="HIS_KIN"/>
    <property type="match status" value="1"/>
</dbReference>
<feature type="domain" description="PAC" evidence="10">
    <location>
        <begin position="96"/>
        <end position="146"/>
    </location>
</feature>
<evidence type="ECO:0000256" key="7">
    <source>
        <dbReference type="SAM" id="MobiDB-lite"/>
    </source>
</evidence>
<dbReference type="OrthoDB" id="8127at2157"/>
<dbReference type="SMART" id="SM00387">
    <property type="entry name" value="HATPase_c"/>
    <property type="match status" value="1"/>
</dbReference>
<dbReference type="GO" id="GO:0000155">
    <property type="term" value="F:phosphorelay sensor kinase activity"/>
    <property type="evidence" value="ECO:0007669"/>
    <property type="project" value="InterPro"/>
</dbReference>
<feature type="domain" description="Histidine kinase" evidence="8">
    <location>
        <begin position="157"/>
        <end position="345"/>
    </location>
</feature>
<dbReference type="Proteomes" id="UP000011513">
    <property type="component" value="Unassembled WGS sequence"/>
</dbReference>
<dbReference type="SUPFAM" id="SSF55874">
    <property type="entry name" value="ATPase domain of HSP90 chaperone/DNA topoisomerase II/histidine kinase"/>
    <property type="match status" value="1"/>
</dbReference>
<gene>
    <name evidence="11" type="ORF">C474_09022</name>
</gene>
<dbReference type="SUPFAM" id="SSF47384">
    <property type="entry name" value="Homodimeric domain of signal transducing histidine kinase"/>
    <property type="match status" value="1"/>
</dbReference>
<dbReference type="AlphaFoldDB" id="M0D7F9"/>
<dbReference type="EMBL" id="AOIV01000021">
    <property type="protein sequence ID" value="ELZ31430.1"/>
    <property type="molecule type" value="Genomic_DNA"/>
</dbReference>
<dbReference type="SMART" id="SM00388">
    <property type="entry name" value="HisKA"/>
    <property type="match status" value="1"/>
</dbReference>
<keyword evidence="12" id="KW-1185">Reference proteome</keyword>
<keyword evidence="4" id="KW-0808">Transferase</keyword>
<accession>M0D7F9</accession>
<name>M0D7F9_HALPD</name>
<organism evidence="11 12">
    <name type="scientific">Halogeometricum pallidum JCM 14848</name>
    <dbReference type="NCBI Taxonomy" id="1227487"/>
    <lineage>
        <taxon>Archaea</taxon>
        <taxon>Methanobacteriati</taxon>
        <taxon>Methanobacteriota</taxon>
        <taxon>Stenosarchaea group</taxon>
        <taxon>Halobacteria</taxon>
        <taxon>Halobacteriales</taxon>
        <taxon>Haloferacaceae</taxon>
        <taxon>Halogeometricum</taxon>
    </lineage>
</organism>
<evidence type="ECO:0000256" key="5">
    <source>
        <dbReference type="ARBA" id="ARBA00022777"/>
    </source>
</evidence>
<evidence type="ECO:0000313" key="11">
    <source>
        <dbReference type="EMBL" id="ELZ31430.1"/>
    </source>
</evidence>
<dbReference type="NCBIfam" id="TIGR00229">
    <property type="entry name" value="sensory_box"/>
    <property type="match status" value="1"/>
</dbReference>
<dbReference type="InterPro" id="IPR035965">
    <property type="entry name" value="PAS-like_dom_sf"/>
</dbReference>
<dbReference type="eggNOG" id="arCOG02333">
    <property type="taxonomic scope" value="Archaea"/>
</dbReference>
<dbReference type="Pfam" id="PF13426">
    <property type="entry name" value="PAS_9"/>
    <property type="match status" value="1"/>
</dbReference>
<keyword evidence="5" id="KW-0418">Kinase</keyword>
<evidence type="ECO:0000259" key="10">
    <source>
        <dbReference type="PROSITE" id="PS50113"/>
    </source>
</evidence>
<dbReference type="InterPro" id="IPR003661">
    <property type="entry name" value="HisK_dim/P_dom"/>
</dbReference>
<feature type="domain" description="PAC" evidence="10">
    <location>
        <begin position="1"/>
        <end position="23"/>
    </location>
</feature>